<gene>
    <name evidence="2" type="ORF">EVG20_g1710</name>
</gene>
<organism evidence="2 3">
    <name type="scientific">Dentipellis fragilis</name>
    <dbReference type="NCBI Taxonomy" id="205917"/>
    <lineage>
        <taxon>Eukaryota</taxon>
        <taxon>Fungi</taxon>
        <taxon>Dikarya</taxon>
        <taxon>Basidiomycota</taxon>
        <taxon>Agaricomycotina</taxon>
        <taxon>Agaricomycetes</taxon>
        <taxon>Russulales</taxon>
        <taxon>Hericiaceae</taxon>
        <taxon>Dentipellis</taxon>
    </lineage>
</organism>
<reference evidence="2 3" key="1">
    <citation type="submission" date="2019-02" db="EMBL/GenBank/DDBJ databases">
        <title>Genome sequencing of the rare red list fungi Dentipellis fragilis.</title>
        <authorList>
            <person name="Buettner E."/>
            <person name="Kellner H."/>
        </authorList>
    </citation>
    <scope>NUCLEOTIDE SEQUENCE [LARGE SCALE GENOMIC DNA]</scope>
    <source>
        <strain evidence="2 3">DSM 105465</strain>
    </source>
</reference>
<dbReference type="GO" id="GO:0016020">
    <property type="term" value="C:membrane"/>
    <property type="evidence" value="ECO:0007669"/>
    <property type="project" value="TreeGrafter"/>
</dbReference>
<evidence type="ECO:0000259" key="1">
    <source>
        <dbReference type="Pfam" id="PF00561"/>
    </source>
</evidence>
<accession>A0A4Y9Z8U8</accession>
<dbReference type="Gene3D" id="3.40.50.1820">
    <property type="entry name" value="alpha/beta hydrolase"/>
    <property type="match status" value="1"/>
</dbReference>
<dbReference type="PANTHER" id="PTHR43798">
    <property type="entry name" value="MONOACYLGLYCEROL LIPASE"/>
    <property type="match status" value="1"/>
</dbReference>
<dbReference type="GO" id="GO:0047372">
    <property type="term" value="F:monoacylglycerol lipase activity"/>
    <property type="evidence" value="ECO:0007669"/>
    <property type="project" value="TreeGrafter"/>
</dbReference>
<dbReference type="InterPro" id="IPR000073">
    <property type="entry name" value="AB_hydrolase_1"/>
</dbReference>
<dbReference type="InterPro" id="IPR050266">
    <property type="entry name" value="AB_hydrolase_sf"/>
</dbReference>
<dbReference type="Proteomes" id="UP000298327">
    <property type="component" value="Unassembled WGS sequence"/>
</dbReference>
<sequence length="308" mass="33879">MDPSSYKSHTTSRGLTYKYHYSAPAAGKPTLVLLHGFPSSAQDWTHQVSHFAGQGVGLLVPDMLGDIVELMDKEGVAKAVVVGHDWGCRAASRLVNLHPDRVAGIAFLGASYVPPDPNFDHKAANEFIKSAFGRELLGYFEFLSEPGADKLIEKNIDSFLGLFFPNPPELWIEHLGPSGAAKAWVESNKQSPAPAYFCDQVKEHYKKVLLAGGLAAPLCYYTVNAQGLNAKDDASVPESAYEITKPIFFAAANKDFVALPQIGDFVLQKYAKGSVTRREFDSDHWIMMSHSPELNKAFDEWLAEQKFA</sequence>
<dbReference type="Pfam" id="PF00561">
    <property type="entry name" value="Abhydrolase_1"/>
    <property type="match status" value="1"/>
</dbReference>
<dbReference type="STRING" id="205917.A0A4Y9Z8U8"/>
<dbReference type="OrthoDB" id="408373at2759"/>
<dbReference type="AlphaFoldDB" id="A0A4Y9Z8U8"/>
<dbReference type="EMBL" id="SEOQ01000057">
    <property type="protein sequence ID" value="TFY71296.1"/>
    <property type="molecule type" value="Genomic_DNA"/>
</dbReference>
<comment type="caution">
    <text evidence="2">The sequence shown here is derived from an EMBL/GenBank/DDBJ whole genome shotgun (WGS) entry which is preliminary data.</text>
</comment>
<dbReference type="SUPFAM" id="SSF53474">
    <property type="entry name" value="alpha/beta-Hydrolases"/>
    <property type="match status" value="1"/>
</dbReference>
<dbReference type="InterPro" id="IPR029058">
    <property type="entry name" value="AB_hydrolase_fold"/>
</dbReference>
<proteinExistence type="predicted"/>
<protein>
    <recommendedName>
        <fullName evidence="1">AB hydrolase-1 domain-containing protein</fullName>
    </recommendedName>
</protein>
<evidence type="ECO:0000313" key="2">
    <source>
        <dbReference type="EMBL" id="TFY71296.1"/>
    </source>
</evidence>
<dbReference type="GO" id="GO:0046464">
    <property type="term" value="P:acylglycerol catabolic process"/>
    <property type="evidence" value="ECO:0007669"/>
    <property type="project" value="TreeGrafter"/>
</dbReference>
<keyword evidence="3" id="KW-1185">Reference proteome</keyword>
<dbReference type="PANTHER" id="PTHR43798:SF33">
    <property type="entry name" value="HYDROLASE, PUTATIVE (AFU_ORTHOLOGUE AFUA_2G14860)-RELATED"/>
    <property type="match status" value="1"/>
</dbReference>
<evidence type="ECO:0000313" key="3">
    <source>
        <dbReference type="Proteomes" id="UP000298327"/>
    </source>
</evidence>
<feature type="domain" description="AB hydrolase-1" evidence="1">
    <location>
        <begin position="62"/>
        <end position="290"/>
    </location>
</feature>
<name>A0A4Y9Z8U8_9AGAM</name>